<comment type="caution">
    <text evidence="1">The sequence shown here is derived from an EMBL/GenBank/DDBJ whole genome shotgun (WGS) entry which is preliminary data.</text>
</comment>
<protein>
    <submittedName>
        <fullName evidence="1">Uncharacterized protein</fullName>
    </submittedName>
</protein>
<dbReference type="AlphaFoldDB" id="S1QZ27"/>
<accession>S1QZ27</accession>
<dbReference type="Proteomes" id="UP000017415">
    <property type="component" value="Unassembled WGS sequence"/>
</dbReference>
<proteinExistence type="predicted"/>
<name>S1QZ27_9ENTE</name>
<evidence type="ECO:0000313" key="1">
    <source>
        <dbReference type="EMBL" id="ESK61279.1"/>
    </source>
</evidence>
<keyword evidence="2" id="KW-1185">Reference proteome</keyword>
<reference evidence="1 2" key="1">
    <citation type="submission" date="2013-10" db="EMBL/GenBank/DDBJ databases">
        <title>The Genome Sequence of Enterococcus cecorum DSM 20682 (= ATCC 43198) (Illumina assembly).</title>
        <authorList>
            <consortium name="The Broad Institute Genomics Platform"/>
            <consortium name="The Broad Institute Genome Sequencing Center for Infectious Disease"/>
            <person name="Earl A."/>
            <person name="Russ C."/>
            <person name="Gilmore M."/>
            <person name="Surin D."/>
            <person name="Walker B."/>
            <person name="Young S."/>
            <person name="Zeng Q."/>
            <person name="Gargeya S."/>
            <person name="Fitzgerald M."/>
            <person name="Haas B."/>
            <person name="Abouelleil A."/>
            <person name="Allen A.W."/>
            <person name="Alvarado L."/>
            <person name="Arachchi H.M."/>
            <person name="Berlin A.M."/>
            <person name="Chapman S.B."/>
            <person name="Gainer-Dewar J."/>
            <person name="Goldberg J."/>
            <person name="Griggs A."/>
            <person name="Gujja S."/>
            <person name="Hansen M."/>
            <person name="Howarth C."/>
            <person name="Imamovic A."/>
            <person name="Ireland A."/>
            <person name="Larimer J."/>
            <person name="McCowan C."/>
            <person name="Murphy C."/>
            <person name="Pearson M."/>
            <person name="Poon T.W."/>
            <person name="Priest M."/>
            <person name="Roberts A."/>
            <person name="Saif S."/>
            <person name="Shea T."/>
            <person name="Sisk P."/>
            <person name="Sykes S."/>
            <person name="Wortman J."/>
            <person name="Nusbaum C."/>
            <person name="Birren B."/>
        </authorList>
    </citation>
    <scope>NUCLEOTIDE SEQUENCE [LARGE SCALE GENOMIC DNA]</scope>
    <source>
        <strain evidence="1 2">ATCC 43198</strain>
    </source>
</reference>
<evidence type="ECO:0000313" key="2">
    <source>
        <dbReference type="Proteomes" id="UP000017415"/>
    </source>
</evidence>
<dbReference type="EMBL" id="AHYS01000006">
    <property type="protein sequence ID" value="ESK61279.1"/>
    <property type="molecule type" value="Genomic_DNA"/>
</dbReference>
<gene>
    <name evidence="1" type="ORF">OMO_01339</name>
</gene>
<dbReference type="HOGENOM" id="CLU_3183218_0_0_9"/>
<sequence length="46" mass="5495">MAKSQNRWNKVYQKQRNNQLMRAWNKSKKEAVIVGKGCYKNILGKR</sequence>
<organism evidence="1 2">
    <name type="scientific">Enterococcus cecorum DSM 20682 = ATCC 43198</name>
    <dbReference type="NCBI Taxonomy" id="1121864"/>
    <lineage>
        <taxon>Bacteria</taxon>
        <taxon>Bacillati</taxon>
        <taxon>Bacillota</taxon>
        <taxon>Bacilli</taxon>
        <taxon>Lactobacillales</taxon>
        <taxon>Enterococcaceae</taxon>
        <taxon>Enterococcus</taxon>
    </lineage>
</organism>